<comment type="cofactor">
    <cofactor evidence="1">
        <name>Mg(2+)</name>
        <dbReference type="ChEBI" id="CHEBI:18420"/>
    </cofactor>
</comment>
<evidence type="ECO:0000313" key="15">
    <source>
        <dbReference type="Proteomes" id="UP000007967"/>
    </source>
</evidence>
<dbReference type="Gene3D" id="3.90.79.10">
    <property type="entry name" value="Nucleoside Triphosphate Pyrophosphohydrolase"/>
    <property type="match status" value="1"/>
</dbReference>
<dbReference type="PANTHER" id="PTHR47707:SF1">
    <property type="entry name" value="NUDIX HYDROLASE FAMILY PROTEIN"/>
    <property type="match status" value="1"/>
</dbReference>
<dbReference type="OrthoDB" id="9804442at2"/>
<comment type="catalytic activity">
    <reaction evidence="10">
        <text>8-oxo-dGTP + H2O = 8-oxo-dGMP + diphosphate + H(+)</text>
        <dbReference type="Rhea" id="RHEA:31575"/>
        <dbReference type="ChEBI" id="CHEBI:15377"/>
        <dbReference type="ChEBI" id="CHEBI:15378"/>
        <dbReference type="ChEBI" id="CHEBI:33019"/>
        <dbReference type="ChEBI" id="CHEBI:63224"/>
        <dbReference type="ChEBI" id="CHEBI:77896"/>
        <dbReference type="EC" id="3.6.1.55"/>
    </reaction>
</comment>
<organism evidence="14 15">
    <name type="scientific">Kribbella flavida (strain DSM 17836 / JCM 10339 / NBRC 14399)</name>
    <dbReference type="NCBI Taxonomy" id="479435"/>
    <lineage>
        <taxon>Bacteria</taxon>
        <taxon>Bacillati</taxon>
        <taxon>Actinomycetota</taxon>
        <taxon>Actinomycetes</taxon>
        <taxon>Propionibacteriales</taxon>
        <taxon>Kribbellaceae</taxon>
        <taxon>Kribbella</taxon>
    </lineage>
</organism>
<proteinExistence type="inferred from homology"/>
<dbReference type="InterPro" id="IPR047127">
    <property type="entry name" value="MutT-like"/>
</dbReference>
<dbReference type="HOGENOM" id="CLU_037162_19_3_11"/>
<evidence type="ECO:0000256" key="3">
    <source>
        <dbReference type="ARBA" id="ARBA00022457"/>
    </source>
</evidence>
<evidence type="ECO:0000256" key="12">
    <source>
        <dbReference type="RuleBase" id="RU003476"/>
    </source>
</evidence>
<reference evidence="14 15" key="2">
    <citation type="journal article" date="2010" name="Stand. Genomic Sci.">
        <title>Complete genome sequence of Kribbella flavida type strain (IFO 14399).</title>
        <authorList>
            <person name="Pukall R."/>
            <person name="Lapidus A."/>
            <person name="Glavina Del Rio T."/>
            <person name="Copeland A."/>
            <person name="Tice H."/>
            <person name="Cheng J.-F."/>
            <person name="Lucas S."/>
            <person name="Chen F."/>
            <person name="Nolan M."/>
            <person name="LaButti K."/>
            <person name="Pati A."/>
            <person name="Ivanova N."/>
            <person name="Mavrommatis K."/>
            <person name="Mikhailova N."/>
            <person name="Pitluck S."/>
            <person name="Bruce D."/>
            <person name="Goodwin L."/>
            <person name="Land M."/>
            <person name="Hauser L."/>
            <person name="Chang Y.-J."/>
            <person name="Jeffries C.D."/>
            <person name="Chen A."/>
            <person name="Palaniappan K."/>
            <person name="Chain P."/>
            <person name="Rohde M."/>
            <person name="Goeker M."/>
            <person name="Bristow J."/>
            <person name="Eisen J.A."/>
            <person name="Markowitz V."/>
            <person name="Hugenholtz P."/>
            <person name="Kyrpides N.C."/>
            <person name="Klenk H.-P."/>
            <person name="Brettin T."/>
        </authorList>
    </citation>
    <scope>NUCLEOTIDE SEQUENCE [LARGE SCALE GENOMIC DNA]</scope>
    <source>
        <strain evidence="15">DSM 17836 / JCM 10339 / NBRC 14399</strain>
    </source>
</reference>
<dbReference type="InterPro" id="IPR020084">
    <property type="entry name" value="NUDIX_hydrolase_CS"/>
</dbReference>
<evidence type="ECO:0000256" key="4">
    <source>
        <dbReference type="ARBA" id="ARBA00022705"/>
    </source>
</evidence>
<reference evidence="15" key="1">
    <citation type="submission" date="2009-09" db="EMBL/GenBank/DDBJ databases">
        <title>The complete genome of Kribbella flavida DSM 17836.</title>
        <authorList>
            <consortium name="US DOE Joint Genome Institute (JGI-PGF)"/>
            <person name="Lucas S."/>
            <person name="Copeland A."/>
            <person name="Lapidus A."/>
            <person name="Glavina del Rio T."/>
            <person name="Dalin E."/>
            <person name="Tice H."/>
            <person name="Bruce D."/>
            <person name="Goodwin L."/>
            <person name="Pitluck S."/>
            <person name="Kyrpides N."/>
            <person name="Mavromatis K."/>
            <person name="Ivanova N."/>
            <person name="Saunders E."/>
            <person name="Brettin T."/>
            <person name="Detter J.C."/>
            <person name="Han C."/>
            <person name="Larimer F."/>
            <person name="Land M."/>
            <person name="Hauser L."/>
            <person name="Markowitz V."/>
            <person name="Cheng J.-F."/>
            <person name="Hugenholtz P."/>
            <person name="Woyke T."/>
            <person name="Wu D."/>
            <person name="Pukall R."/>
            <person name="Klenk H.-P."/>
            <person name="Eisen J.A."/>
        </authorList>
    </citation>
    <scope>NUCLEOTIDE SEQUENCE [LARGE SCALE GENOMIC DNA]</scope>
    <source>
        <strain evidence="15">DSM 17836 / JCM 10339 / NBRC 14399</strain>
    </source>
</reference>
<dbReference type="GO" id="GO:0006260">
    <property type="term" value="P:DNA replication"/>
    <property type="evidence" value="ECO:0007669"/>
    <property type="project" value="UniProtKB-KW"/>
</dbReference>
<evidence type="ECO:0000256" key="7">
    <source>
        <dbReference type="ARBA" id="ARBA00022801"/>
    </source>
</evidence>
<dbReference type="PANTHER" id="PTHR47707">
    <property type="entry name" value="8-OXO-DGTP DIPHOSPHATASE"/>
    <property type="match status" value="1"/>
</dbReference>
<keyword evidence="8" id="KW-0460">Magnesium</keyword>
<dbReference type="CDD" id="cd03425">
    <property type="entry name" value="NUDIX_MutT_NudA_like"/>
    <property type="match status" value="1"/>
</dbReference>
<accession>D2PN58</accession>
<feature type="domain" description="Nudix hydrolase" evidence="13">
    <location>
        <begin position="2"/>
        <end position="126"/>
    </location>
</feature>
<dbReference type="GO" id="GO:0035539">
    <property type="term" value="F:8-oxo-7,8-dihydrodeoxyguanosine triphosphate pyrophosphatase activity"/>
    <property type="evidence" value="ECO:0007669"/>
    <property type="project" value="UniProtKB-EC"/>
</dbReference>
<keyword evidence="7 12" id="KW-0378">Hydrolase</keyword>
<dbReference type="EC" id="3.6.1.55" evidence="11"/>
<sequence length="132" mass="14336">MDRQVVVGVAIVRRGQVLAALRAGVDGGWEFPGGKVEPGESDEVAAAREIEEELGLRIRVGASLGHEEPIGDKYVLRVYLADLVDDAVAPVVREHSEIRWVPVADLHTLRWLPADVPFLAELRAALTGPREG</sequence>
<keyword evidence="6" id="KW-0227">DNA damage</keyword>
<evidence type="ECO:0000256" key="2">
    <source>
        <dbReference type="ARBA" id="ARBA00005582"/>
    </source>
</evidence>
<comment type="similarity">
    <text evidence="2 12">Belongs to the Nudix hydrolase family.</text>
</comment>
<dbReference type="AlphaFoldDB" id="D2PN58"/>
<protein>
    <recommendedName>
        <fullName evidence="11">8-oxo-dGTP diphosphatase</fullName>
        <ecNumber evidence="11">3.6.1.55</ecNumber>
    </recommendedName>
</protein>
<dbReference type="RefSeq" id="WP_012923096.1">
    <property type="nucleotide sequence ID" value="NC_013729.1"/>
</dbReference>
<evidence type="ECO:0000256" key="8">
    <source>
        <dbReference type="ARBA" id="ARBA00022842"/>
    </source>
</evidence>
<name>D2PN58_KRIFD</name>
<evidence type="ECO:0000256" key="11">
    <source>
        <dbReference type="ARBA" id="ARBA00038905"/>
    </source>
</evidence>
<dbReference type="PRINTS" id="PR00502">
    <property type="entry name" value="NUDIXFAMILY"/>
</dbReference>
<evidence type="ECO:0000256" key="6">
    <source>
        <dbReference type="ARBA" id="ARBA00022763"/>
    </source>
</evidence>
<dbReference type="GO" id="GO:0044716">
    <property type="term" value="F:8-oxo-GDP phosphatase activity"/>
    <property type="evidence" value="ECO:0007669"/>
    <property type="project" value="TreeGrafter"/>
</dbReference>
<keyword evidence="3" id="KW-0515">Mutator protein</keyword>
<evidence type="ECO:0000256" key="1">
    <source>
        <dbReference type="ARBA" id="ARBA00001946"/>
    </source>
</evidence>
<evidence type="ECO:0000256" key="10">
    <source>
        <dbReference type="ARBA" id="ARBA00035861"/>
    </source>
</evidence>
<dbReference type="KEGG" id="kfl:Kfla_5534"/>
<evidence type="ECO:0000313" key="14">
    <source>
        <dbReference type="EMBL" id="ADB34542.1"/>
    </source>
</evidence>
<dbReference type="InterPro" id="IPR020476">
    <property type="entry name" value="Nudix_hydrolase"/>
</dbReference>
<evidence type="ECO:0000256" key="9">
    <source>
        <dbReference type="ARBA" id="ARBA00023204"/>
    </source>
</evidence>
<keyword evidence="9" id="KW-0234">DNA repair</keyword>
<dbReference type="SUPFAM" id="SSF55811">
    <property type="entry name" value="Nudix"/>
    <property type="match status" value="1"/>
</dbReference>
<dbReference type="eggNOG" id="COG1051">
    <property type="taxonomic scope" value="Bacteria"/>
</dbReference>
<dbReference type="GO" id="GO:0008413">
    <property type="term" value="F:8-oxo-7,8-dihydroguanosine triphosphate pyrophosphatase activity"/>
    <property type="evidence" value="ECO:0007669"/>
    <property type="project" value="TreeGrafter"/>
</dbReference>
<dbReference type="GO" id="GO:0046872">
    <property type="term" value="F:metal ion binding"/>
    <property type="evidence" value="ECO:0007669"/>
    <property type="project" value="UniProtKB-KW"/>
</dbReference>
<dbReference type="Pfam" id="PF00293">
    <property type="entry name" value="NUDIX"/>
    <property type="match status" value="1"/>
</dbReference>
<keyword evidence="5" id="KW-0479">Metal-binding</keyword>
<dbReference type="Proteomes" id="UP000007967">
    <property type="component" value="Chromosome"/>
</dbReference>
<dbReference type="GO" id="GO:0044715">
    <property type="term" value="F:8-oxo-dGDP phosphatase activity"/>
    <property type="evidence" value="ECO:0007669"/>
    <property type="project" value="TreeGrafter"/>
</dbReference>
<keyword evidence="15" id="KW-1185">Reference proteome</keyword>
<evidence type="ECO:0000256" key="5">
    <source>
        <dbReference type="ARBA" id="ARBA00022723"/>
    </source>
</evidence>
<gene>
    <name evidence="14" type="ordered locus">Kfla_5534</name>
</gene>
<evidence type="ECO:0000259" key="13">
    <source>
        <dbReference type="PROSITE" id="PS51462"/>
    </source>
</evidence>
<dbReference type="EMBL" id="CP001736">
    <property type="protein sequence ID" value="ADB34542.1"/>
    <property type="molecule type" value="Genomic_DNA"/>
</dbReference>
<dbReference type="InterPro" id="IPR015797">
    <property type="entry name" value="NUDIX_hydrolase-like_dom_sf"/>
</dbReference>
<dbReference type="PROSITE" id="PS51462">
    <property type="entry name" value="NUDIX"/>
    <property type="match status" value="1"/>
</dbReference>
<keyword evidence="4" id="KW-0235">DNA replication</keyword>
<dbReference type="STRING" id="479435.Kfla_5534"/>
<dbReference type="GO" id="GO:0006281">
    <property type="term" value="P:DNA repair"/>
    <property type="evidence" value="ECO:0007669"/>
    <property type="project" value="UniProtKB-KW"/>
</dbReference>
<dbReference type="PROSITE" id="PS00893">
    <property type="entry name" value="NUDIX_BOX"/>
    <property type="match status" value="1"/>
</dbReference>
<dbReference type="InterPro" id="IPR000086">
    <property type="entry name" value="NUDIX_hydrolase_dom"/>
</dbReference>